<proteinExistence type="predicted"/>
<dbReference type="EMBL" id="MK072388">
    <property type="protein sequence ID" value="AYV83340.1"/>
    <property type="molecule type" value="Genomic_DNA"/>
</dbReference>
<gene>
    <name evidence="1" type="ORF">Hyperionvirus6_21</name>
</gene>
<sequence>MNSEDGNACAFFARYYDPRDLPDLKSTVIPEITNRLGYFARAYVKGERFYSPFIIAESMKEYQFMIDHSANDSKTDHDFTAMEKLLKESCIGGHPEAHMAAIYFLCNFGKEHDIATALFSKGCLLGQDFIGINYSHYFDYDDVSEILIEKMKTLEDARKVLECAANVYIGIEERIESKQMDRFYYEPEADYSWGENVSCWEKKELAVHTTFLKNILKSIIEEFGVTGLKIINDYCFALKNKLLIGWVRSFLDTSELRIKKSI</sequence>
<organism evidence="1">
    <name type="scientific">Hyperionvirus sp</name>
    <dbReference type="NCBI Taxonomy" id="2487770"/>
    <lineage>
        <taxon>Viruses</taxon>
        <taxon>Varidnaviria</taxon>
        <taxon>Bamfordvirae</taxon>
        <taxon>Nucleocytoviricota</taxon>
        <taxon>Megaviricetes</taxon>
        <taxon>Imitervirales</taxon>
        <taxon>Mimiviridae</taxon>
        <taxon>Klosneuvirinae</taxon>
    </lineage>
</organism>
<reference evidence="1" key="1">
    <citation type="submission" date="2018-10" db="EMBL/GenBank/DDBJ databases">
        <title>Hidden diversity of soil giant viruses.</title>
        <authorList>
            <person name="Schulz F."/>
            <person name="Alteio L."/>
            <person name="Goudeau D."/>
            <person name="Ryan E.M."/>
            <person name="Malmstrom R.R."/>
            <person name="Blanchard J."/>
            <person name="Woyke T."/>
        </authorList>
    </citation>
    <scope>NUCLEOTIDE SEQUENCE</scope>
    <source>
        <strain evidence="1">HYV1</strain>
    </source>
</reference>
<evidence type="ECO:0000313" key="1">
    <source>
        <dbReference type="EMBL" id="AYV83340.1"/>
    </source>
</evidence>
<name>A0A3G5A7T6_9VIRU</name>
<protein>
    <submittedName>
        <fullName evidence="1">Uncharacterized protein</fullName>
    </submittedName>
</protein>
<accession>A0A3G5A7T6</accession>